<keyword evidence="12" id="KW-0238">DNA-binding</keyword>
<dbReference type="GO" id="GO:0016779">
    <property type="term" value="F:nucleotidyltransferase activity"/>
    <property type="evidence" value="ECO:0007669"/>
    <property type="project" value="UniProtKB-KW"/>
</dbReference>
<evidence type="ECO:0000256" key="11">
    <source>
        <dbReference type="ARBA" id="ARBA00023124"/>
    </source>
</evidence>
<dbReference type="GO" id="GO:0046872">
    <property type="term" value="F:metal ion binding"/>
    <property type="evidence" value="ECO:0007669"/>
    <property type="project" value="UniProtKB-KW"/>
</dbReference>
<comment type="subcellular location">
    <subcellularLocation>
        <location evidence="1">Host nucleus</location>
    </subcellularLocation>
</comment>
<feature type="domain" description="CRESS-DNA virus Rep endonuclease" evidence="13">
    <location>
        <begin position="2"/>
        <end position="106"/>
    </location>
</feature>
<evidence type="ECO:0000256" key="6">
    <source>
        <dbReference type="ARBA" id="ARBA00022722"/>
    </source>
</evidence>
<keyword evidence="3" id="KW-0808">Transferase</keyword>
<dbReference type="GO" id="GO:0016888">
    <property type="term" value="F:DNA endonuclease activity, producing 5'-phosphomonoesters"/>
    <property type="evidence" value="ECO:0007669"/>
    <property type="project" value="InterPro"/>
</dbReference>
<evidence type="ECO:0000256" key="2">
    <source>
        <dbReference type="ARBA" id="ARBA00022562"/>
    </source>
</evidence>
<dbReference type="GO" id="GO:0042025">
    <property type="term" value="C:host cell nucleus"/>
    <property type="evidence" value="ECO:0007669"/>
    <property type="project" value="UniProtKB-SubCell"/>
</dbReference>
<evidence type="ECO:0000256" key="8">
    <source>
        <dbReference type="ARBA" id="ARBA00022741"/>
    </source>
</evidence>
<dbReference type="GO" id="GO:0005198">
    <property type="term" value="F:structural molecule activity"/>
    <property type="evidence" value="ECO:0007669"/>
    <property type="project" value="InterPro"/>
</dbReference>
<keyword evidence="4" id="KW-0548">Nucleotidyltransferase</keyword>
<evidence type="ECO:0000256" key="4">
    <source>
        <dbReference type="ARBA" id="ARBA00022695"/>
    </source>
</evidence>
<reference evidence="14" key="1">
    <citation type="submission" date="2021-07" db="EMBL/GenBank/DDBJ databases">
        <title>Communication and adaptive evolution of viruses within giant pandas and their associated organisms in a local ecological environment.</title>
        <authorList>
            <person name="Zhao M."/>
            <person name="Liu S."/>
            <person name="Zhang W."/>
        </authorList>
    </citation>
    <scope>NUCLEOTIDE SEQUENCE</scope>
    <source>
        <strain evidence="14">Rpf282geno01-12</strain>
    </source>
</reference>
<dbReference type="Gene3D" id="3.40.1310.20">
    <property type="match status" value="1"/>
</dbReference>
<keyword evidence="6" id="KW-0540">Nuclease</keyword>
<dbReference type="InterPro" id="IPR022692">
    <property type="entry name" value="Gemini_AL1_REP_central"/>
</dbReference>
<dbReference type="GO" id="GO:0003677">
    <property type="term" value="F:DNA binding"/>
    <property type="evidence" value="ECO:0007669"/>
    <property type="project" value="UniProtKB-KW"/>
</dbReference>
<dbReference type="GO" id="GO:0000166">
    <property type="term" value="F:nucleotide binding"/>
    <property type="evidence" value="ECO:0007669"/>
    <property type="project" value="UniProtKB-KW"/>
</dbReference>
<keyword evidence="11" id="KW-0190">Covalent protein-DNA linkage</keyword>
<evidence type="ECO:0000256" key="5">
    <source>
        <dbReference type="ARBA" id="ARBA00022705"/>
    </source>
</evidence>
<dbReference type="SUPFAM" id="SSF55464">
    <property type="entry name" value="Origin of replication-binding domain, RBD-like"/>
    <property type="match status" value="1"/>
</dbReference>
<dbReference type="InterPro" id="IPR001301">
    <property type="entry name" value="Gemini_AL1_CLV"/>
</dbReference>
<protein>
    <submittedName>
        <fullName evidence="14">Replication-associated protein</fullName>
    </submittedName>
</protein>
<dbReference type="PRINTS" id="PR00228">
    <property type="entry name" value="GEMCOATCLVL1"/>
</dbReference>
<evidence type="ECO:0000256" key="9">
    <source>
        <dbReference type="ARBA" id="ARBA00022759"/>
    </source>
</evidence>
<keyword evidence="7" id="KW-0479">Metal-binding</keyword>
<keyword evidence="9" id="KW-0255">Endonuclease</keyword>
<organism evidence="14">
    <name type="scientific">Red panda feces-associated gemycircularvirus</name>
    <dbReference type="NCBI Taxonomy" id="2864013"/>
    <lineage>
        <taxon>Viruses</taxon>
        <taxon>Monodnaviria</taxon>
        <taxon>Shotokuvirae</taxon>
        <taxon>Cressdnaviricota</taxon>
        <taxon>Repensiviricetes</taxon>
        <taxon>Geplafuvirales</taxon>
        <taxon>Genomoviridae</taxon>
        <taxon>Gemycircularvirus</taxon>
    </lineage>
</organism>
<evidence type="ECO:0000313" key="14">
    <source>
        <dbReference type="EMBL" id="UBJ26163.1"/>
    </source>
</evidence>
<keyword evidence="5" id="KW-0235">DNA replication</keyword>
<evidence type="ECO:0000256" key="12">
    <source>
        <dbReference type="ARBA" id="ARBA00023125"/>
    </source>
</evidence>
<evidence type="ECO:0000256" key="7">
    <source>
        <dbReference type="ARBA" id="ARBA00022723"/>
    </source>
</evidence>
<keyword evidence="10" id="KW-0378">Hydrolase</keyword>
<proteinExistence type="predicted"/>
<evidence type="ECO:0000256" key="1">
    <source>
        <dbReference type="ARBA" id="ARBA00004147"/>
    </source>
</evidence>
<evidence type="ECO:0000256" key="3">
    <source>
        <dbReference type="ARBA" id="ARBA00022679"/>
    </source>
</evidence>
<evidence type="ECO:0000256" key="10">
    <source>
        <dbReference type="ARBA" id="ARBA00022801"/>
    </source>
</evidence>
<keyword evidence="2" id="KW-1048">Host nucleus</keyword>
<name>A0A8K1HJ02_9VIRU</name>
<evidence type="ECO:0000259" key="13">
    <source>
        <dbReference type="PROSITE" id="PS52020"/>
    </source>
</evidence>
<sequence length="321" mass="36444">MQYQFRYALLTYAQCGDLDPFKICDMLAALNAECIIGREPHEDGGTHLHVFVDFGTKFRSRNARIFDVDDHHPNVSPSKGRPGEGWDYATKEGDIVAGGLERPGSGGGKVERAAEILDARSKEELLEACRTMAPDKLLWSYPSIRAYINDTFEKTDLQYEHPEEVGFDTSDYPMLDDWVERNVRHPTAGRGKSLILWGPTRLGKTLWSRSLGPHAYYGGLYSQDEPITEETQYAIFDDFGGLKYVPNYKFWLGHQGQFYATDKYKGKKLIKWGKPSIWLSNENPLDEFGLKDSEVEWLRGNCEIVEITTSIVHANSTCPQD</sequence>
<dbReference type="Pfam" id="PF08283">
    <property type="entry name" value="Gemini_AL1_M"/>
    <property type="match status" value="1"/>
</dbReference>
<dbReference type="InterPro" id="IPR049912">
    <property type="entry name" value="CRESS_DNA_REP"/>
</dbReference>
<dbReference type="EMBL" id="MZ556173">
    <property type="protein sequence ID" value="UBJ26163.1"/>
    <property type="molecule type" value="Genomic_DNA"/>
</dbReference>
<dbReference type="GO" id="GO:0006260">
    <property type="term" value="P:DNA replication"/>
    <property type="evidence" value="ECO:0007669"/>
    <property type="project" value="UniProtKB-KW"/>
</dbReference>
<dbReference type="Pfam" id="PF00799">
    <property type="entry name" value="Gemini_AL1"/>
    <property type="match status" value="1"/>
</dbReference>
<dbReference type="PROSITE" id="PS52020">
    <property type="entry name" value="CRESS_DNA_REP"/>
    <property type="match status" value="1"/>
</dbReference>
<keyword evidence="8" id="KW-0547">Nucleotide-binding</keyword>
<accession>A0A8K1HJ02</accession>